<organism evidence="1 2">
    <name type="scientific">Kouleothrix aurantiaca</name>
    <dbReference type="NCBI Taxonomy" id="186479"/>
    <lineage>
        <taxon>Bacteria</taxon>
        <taxon>Bacillati</taxon>
        <taxon>Chloroflexota</taxon>
        <taxon>Chloroflexia</taxon>
        <taxon>Chloroflexales</taxon>
        <taxon>Roseiflexineae</taxon>
        <taxon>Roseiflexaceae</taxon>
        <taxon>Kouleothrix</taxon>
    </lineage>
</organism>
<comment type="caution">
    <text evidence="1">The sequence shown here is derived from an EMBL/GenBank/DDBJ whole genome shotgun (WGS) entry which is preliminary data.</text>
</comment>
<protein>
    <submittedName>
        <fullName evidence="1">Uncharacterized protein</fullName>
    </submittedName>
</protein>
<dbReference type="EMBL" id="LJCR01000730">
    <property type="protein sequence ID" value="KPV51904.1"/>
    <property type="molecule type" value="Genomic_DNA"/>
</dbReference>
<keyword evidence="2" id="KW-1185">Reference proteome</keyword>
<gene>
    <name evidence="1" type="ORF">SE17_18580</name>
</gene>
<accession>A0A0P9D8X6</accession>
<dbReference type="AlphaFoldDB" id="A0A0P9D8X6"/>
<sequence>MSDGRYNFAAFTTKVIERAKALWPDGEATVEGPNVTITRPGTGDPTEMIEIRLQIGRAYRSYWSDGDLEGTLSRMFEPLSLPPLTRELIQERAMLKFDHFKINSEDVREHWIFAANPEGVVITGVADFPGTMHFFRADSDPPELEKYGVTREDLWTWGMANLRTLVATFTPQHLVFNEGDWRGEEIWVVTNGSGYASAALLCHDLIDAWMPPALRGYTWVAGIPDRDTLIIARPETPSELLASAMANGRATGLYPFDWTIYAVQQGAIVNFWGTLTDDQARAMATEIIGMPPTRRTKKRK</sequence>
<proteinExistence type="predicted"/>
<evidence type="ECO:0000313" key="2">
    <source>
        <dbReference type="Proteomes" id="UP000050509"/>
    </source>
</evidence>
<reference evidence="1 2" key="1">
    <citation type="submission" date="2015-09" db="EMBL/GenBank/DDBJ databases">
        <title>Draft genome sequence of Kouleothrix aurantiaca JCM 19913.</title>
        <authorList>
            <person name="Hemp J."/>
        </authorList>
    </citation>
    <scope>NUCLEOTIDE SEQUENCE [LARGE SCALE GENOMIC DNA]</scope>
    <source>
        <strain evidence="1 2">COM-B</strain>
    </source>
</reference>
<evidence type="ECO:0000313" key="1">
    <source>
        <dbReference type="EMBL" id="KPV51904.1"/>
    </source>
</evidence>
<name>A0A0P9D8X6_9CHLR</name>
<dbReference type="Proteomes" id="UP000050509">
    <property type="component" value="Unassembled WGS sequence"/>
</dbReference>